<dbReference type="Proteomes" id="UP001589834">
    <property type="component" value="Unassembled WGS sequence"/>
</dbReference>
<dbReference type="Gene3D" id="3.40.190.10">
    <property type="entry name" value="Periplasmic binding protein-like II"/>
    <property type="match status" value="1"/>
</dbReference>
<dbReference type="RefSeq" id="WP_377479560.1">
    <property type="nucleotide sequence ID" value="NZ_JBHLTN010000007.1"/>
</dbReference>
<sequence length="112" mass="12084">MGKLRCYGVAAPSPHPRLPTLATLSSQDPAFQGFEFDSWAALALPRTVPEPVLARLHRAFQAAMQNAPLREWLESTGSVIAPPMTLVELDGFLAEQVKVHAALTKALGLQPV</sequence>
<gene>
    <name evidence="2" type="ORF">ACFFGG_02830</name>
</gene>
<evidence type="ECO:0000313" key="3">
    <source>
        <dbReference type="Proteomes" id="UP001589834"/>
    </source>
</evidence>
<reference evidence="2 3" key="1">
    <citation type="submission" date="2024-09" db="EMBL/GenBank/DDBJ databases">
        <authorList>
            <person name="Sun Q."/>
            <person name="Mori K."/>
        </authorList>
    </citation>
    <scope>NUCLEOTIDE SEQUENCE [LARGE SCALE GENOMIC DNA]</scope>
    <source>
        <strain evidence="2 3">NCAIM B.02336</strain>
    </source>
</reference>
<keyword evidence="3" id="KW-1185">Reference proteome</keyword>
<comment type="similarity">
    <text evidence="1">Belongs to the UPF0065 (bug) family.</text>
</comment>
<dbReference type="Pfam" id="PF03401">
    <property type="entry name" value="TctC"/>
    <property type="match status" value="1"/>
</dbReference>
<name>A0ABV6PNS7_9BURK</name>
<evidence type="ECO:0000313" key="2">
    <source>
        <dbReference type="EMBL" id="MFC0591482.1"/>
    </source>
</evidence>
<evidence type="ECO:0000256" key="1">
    <source>
        <dbReference type="ARBA" id="ARBA00006987"/>
    </source>
</evidence>
<dbReference type="Gene3D" id="3.40.190.150">
    <property type="entry name" value="Bordetella uptake gene, domain 1"/>
    <property type="match status" value="1"/>
</dbReference>
<accession>A0ABV6PNS7</accession>
<protein>
    <submittedName>
        <fullName evidence="2">Tripartite tricarboxylate transporter substrate-binding protein</fullName>
    </submittedName>
</protein>
<proteinExistence type="inferred from homology"/>
<dbReference type="EMBL" id="JBHLTN010000007">
    <property type="protein sequence ID" value="MFC0591482.1"/>
    <property type="molecule type" value="Genomic_DNA"/>
</dbReference>
<dbReference type="InterPro" id="IPR005064">
    <property type="entry name" value="BUG"/>
</dbReference>
<comment type="caution">
    <text evidence="2">The sequence shown here is derived from an EMBL/GenBank/DDBJ whole genome shotgun (WGS) entry which is preliminary data.</text>
</comment>
<organism evidence="2 3">
    <name type="scientific">Ottowia pentelensis</name>
    <dbReference type="NCBI Taxonomy" id="511108"/>
    <lineage>
        <taxon>Bacteria</taxon>
        <taxon>Pseudomonadati</taxon>
        <taxon>Pseudomonadota</taxon>
        <taxon>Betaproteobacteria</taxon>
        <taxon>Burkholderiales</taxon>
        <taxon>Comamonadaceae</taxon>
        <taxon>Ottowia</taxon>
    </lineage>
</organism>
<dbReference type="InterPro" id="IPR042100">
    <property type="entry name" value="Bug_dom1"/>
</dbReference>